<dbReference type="Pfam" id="PF00849">
    <property type="entry name" value="PseudoU_synth_2"/>
    <property type="match status" value="1"/>
</dbReference>
<dbReference type="SMART" id="SM00363">
    <property type="entry name" value="S4"/>
    <property type="match status" value="1"/>
</dbReference>
<feature type="region of interest" description="Disordered" evidence="7">
    <location>
        <begin position="1"/>
        <end position="93"/>
    </location>
</feature>
<dbReference type="SUPFAM" id="SSF55174">
    <property type="entry name" value="Alpha-L RNA-binding motif"/>
    <property type="match status" value="1"/>
</dbReference>
<dbReference type="PROSITE" id="PS01149">
    <property type="entry name" value="PSI_RSU"/>
    <property type="match status" value="1"/>
</dbReference>
<proteinExistence type="inferred from homology"/>
<dbReference type="InterPro" id="IPR036986">
    <property type="entry name" value="S4_RNA-bd_sf"/>
</dbReference>
<dbReference type="eggNOG" id="COG1187">
    <property type="taxonomic scope" value="Bacteria"/>
</dbReference>
<comment type="caution">
    <text evidence="9">The sequence shown here is derived from an EMBL/GenBank/DDBJ whole genome shotgun (WGS) entry which is preliminary data.</text>
</comment>
<dbReference type="Gene3D" id="3.10.290.10">
    <property type="entry name" value="RNA-binding S4 domain"/>
    <property type="match status" value="1"/>
</dbReference>
<feature type="domain" description="RNA-binding S4" evidence="8">
    <location>
        <begin position="91"/>
        <end position="154"/>
    </location>
</feature>
<evidence type="ECO:0000256" key="4">
    <source>
        <dbReference type="ARBA" id="ARBA00023235"/>
    </source>
</evidence>
<dbReference type="NCBIfam" id="TIGR00093">
    <property type="entry name" value="pseudouridine synthase"/>
    <property type="match status" value="1"/>
</dbReference>
<evidence type="ECO:0000256" key="3">
    <source>
        <dbReference type="ARBA" id="ARBA00022884"/>
    </source>
</evidence>
<feature type="compositionally biased region" description="Basic and acidic residues" evidence="7">
    <location>
        <begin position="58"/>
        <end position="92"/>
    </location>
</feature>
<dbReference type="SUPFAM" id="SSF55120">
    <property type="entry name" value="Pseudouridine synthase"/>
    <property type="match status" value="1"/>
</dbReference>
<dbReference type="InterPro" id="IPR020103">
    <property type="entry name" value="PsdUridine_synth_cat_dom_sf"/>
</dbReference>
<dbReference type="OrthoDB" id="9807213at2"/>
<accession>A0A1T3P337</accession>
<evidence type="ECO:0000256" key="2">
    <source>
        <dbReference type="ARBA" id="ARBA00008348"/>
    </source>
</evidence>
<dbReference type="PANTHER" id="PTHR47683:SF2">
    <property type="entry name" value="RNA-BINDING S4 DOMAIN-CONTAINING PROTEIN"/>
    <property type="match status" value="1"/>
</dbReference>
<dbReference type="InterPro" id="IPR006145">
    <property type="entry name" value="PsdUridine_synth_RsuA/RluA"/>
</dbReference>
<dbReference type="CDD" id="cd00165">
    <property type="entry name" value="S4"/>
    <property type="match status" value="1"/>
</dbReference>
<dbReference type="GO" id="GO:0005829">
    <property type="term" value="C:cytosol"/>
    <property type="evidence" value="ECO:0007669"/>
    <property type="project" value="UniProtKB-ARBA"/>
</dbReference>
<dbReference type="PANTHER" id="PTHR47683">
    <property type="entry name" value="PSEUDOURIDINE SYNTHASE FAMILY PROTEIN-RELATED"/>
    <property type="match status" value="1"/>
</dbReference>
<evidence type="ECO:0000313" key="10">
    <source>
        <dbReference type="Proteomes" id="UP000190037"/>
    </source>
</evidence>
<evidence type="ECO:0000256" key="1">
    <source>
        <dbReference type="ARBA" id="ARBA00000073"/>
    </source>
</evidence>
<dbReference type="InterPro" id="IPR042092">
    <property type="entry name" value="PsdUridine_s_RsuA/RluB/E/F_cat"/>
</dbReference>
<dbReference type="InterPro" id="IPR018496">
    <property type="entry name" value="PsdUridine_synth_RsuA/RluB_CS"/>
</dbReference>
<organism evidence="9 10">
    <name type="scientific">Embleya scabrispora</name>
    <dbReference type="NCBI Taxonomy" id="159449"/>
    <lineage>
        <taxon>Bacteria</taxon>
        <taxon>Bacillati</taxon>
        <taxon>Actinomycetota</taxon>
        <taxon>Actinomycetes</taxon>
        <taxon>Kitasatosporales</taxon>
        <taxon>Streptomycetaceae</taxon>
        <taxon>Embleya</taxon>
    </lineage>
</organism>
<dbReference type="InterPro" id="IPR000748">
    <property type="entry name" value="PsdUridine_synth_RsuA/RluB/E/F"/>
</dbReference>
<feature type="compositionally biased region" description="Gly residues" evidence="7">
    <location>
        <begin position="45"/>
        <end position="57"/>
    </location>
</feature>
<dbReference type="GO" id="GO:0000455">
    <property type="term" value="P:enzyme-directed rRNA pseudouridine synthesis"/>
    <property type="evidence" value="ECO:0007669"/>
    <property type="project" value="UniProtKB-ARBA"/>
</dbReference>
<keyword evidence="3 5" id="KW-0694">RNA-binding</keyword>
<name>A0A1T3P337_9ACTN</name>
<dbReference type="GO" id="GO:0120159">
    <property type="term" value="F:rRNA pseudouridine synthase activity"/>
    <property type="evidence" value="ECO:0007669"/>
    <property type="project" value="UniProtKB-ARBA"/>
</dbReference>
<reference evidence="9 10" key="1">
    <citation type="submission" date="2017-03" db="EMBL/GenBank/DDBJ databases">
        <title>Draft genome sequence of Streptomyces scabrisporus NF3, endophyte isolated from Amphipterygium adstringens.</title>
        <authorList>
            <person name="Vazquez M."/>
            <person name="Ceapa C.D."/>
            <person name="Rodriguez Luna D."/>
            <person name="Sanchez Esquivel S."/>
        </authorList>
    </citation>
    <scope>NUCLEOTIDE SEQUENCE [LARGE SCALE GENOMIC DNA]</scope>
    <source>
        <strain evidence="9 10">NF3</strain>
    </source>
</reference>
<dbReference type="AlphaFoldDB" id="A0A1T3P337"/>
<evidence type="ECO:0000256" key="7">
    <source>
        <dbReference type="SAM" id="MobiDB-lite"/>
    </source>
</evidence>
<comment type="similarity">
    <text evidence="2 6">Belongs to the pseudouridine synthase RsuA family.</text>
</comment>
<dbReference type="CDD" id="cd02870">
    <property type="entry name" value="PseudoU_synth_RsuA_like"/>
    <property type="match status" value="1"/>
</dbReference>
<comment type="catalytic activity">
    <reaction evidence="1">
        <text>a uridine in RNA = a pseudouridine in RNA</text>
        <dbReference type="Rhea" id="RHEA:48348"/>
        <dbReference type="Rhea" id="RHEA-COMP:12068"/>
        <dbReference type="Rhea" id="RHEA-COMP:12069"/>
        <dbReference type="ChEBI" id="CHEBI:65314"/>
        <dbReference type="ChEBI" id="CHEBI:65315"/>
    </reaction>
</comment>
<dbReference type="Gene3D" id="3.30.70.580">
    <property type="entry name" value="Pseudouridine synthase I, catalytic domain, N-terminal subdomain"/>
    <property type="match status" value="1"/>
</dbReference>
<dbReference type="PROSITE" id="PS50889">
    <property type="entry name" value="S4"/>
    <property type="match status" value="1"/>
</dbReference>
<gene>
    <name evidence="9" type="ORF">B4N89_23575</name>
</gene>
<dbReference type="FunFam" id="3.10.290.10:FF:000003">
    <property type="entry name" value="Pseudouridine synthase"/>
    <property type="match status" value="1"/>
</dbReference>
<sequence length="328" mass="36610">MAPTNRQGSGGNDRGKERSVNKRGGTGRGSNTPQPRRVADDNRRGGAGGQPKSGAAGGKDRRPSAGTGRPDRRPTTMRNTERNEREKQEGVRLQKVMADAGIGSRRHCENLIEAGRVQVNDERVTEQGMRVDPDTVEIKVDGMRIPTRPAETYIAFNKPTGVVSTMYDPDGRFTLADYITEFEQRLFHVGRLDTETEGLILLTNHGELSNRLTHPRYEVRKTYLASIQGPIPRDLGKRLKDGVELEDGVARADSFRIVDSVGNNYLVEVVLHEGRKHIVRRMLAELGFPVERLVRTQFGPIQLGDQKPGRTRRLSNDEIGLLFRQVDL</sequence>
<dbReference type="EC" id="5.4.99.-" evidence="6"/>
<dbReference type="Pfam" id="PF01479">
    <property type="entry name" value="S4"/>
    <property type="match status" value="1"/>
</dbReference>
<evidence type="ECO:0000313" key="9">
    <source>
        <dbReference type="EMBL" id="OPC83518.1"/>
    </source>
</evidence>
<protein>
    <recommendedName>
        <fullName evidence="6">Pseudouridine synthase</fullName>
        <ecNumber evidence="6">5.4.99.-</ecNumber>
    </recommendedName>
</protein>
<keyword evidence="10" id="KW-1185">Reference proteome</keyword>
<dbReference type="InterPro" id="IPR050343">
    <property type="entry name" value="RsuA_PseudoU_synthase"/>
</dbReference>
<dbReference type="InterPro" id="IPR002942">
    <property type="entry name" value="S4_RNA-bd"/>
</dbReference>
<keyword evidence="4 6" id="KW-0413">Isomerase</keyword>
<dbReference type="Proteomes" id="UP000190037">
    <property type="component" value="Unassembled WGS sequence"/>
</dbReference>
<dbReference type="Gene3D" id="3.30.70.1560">
    <property type="entry name" value="Alpha-L RNA-binding motif"/>
    <property type="match status" value="1"/>
</dbReference>
<evidence type="ECO:0000256" key="6">
    <source>
        <dbReference type="RuleBase" id="RU003887"/>
    </source>
</evidence>
<dbReference type="FunFam" id="3.30.70.1560:FF:000001">
    <property type="entry name" value="Pseudouridine synthase"/>
    <property type="match status" value="1"/>
</dbReference>
<dbReference type="InterPro" id="IPR020094">
    <property type="entry name" value="TruA/RsuA/RluB/E/F_N"/>
</dbReference>
<dbReference type="STRING" id="159449.B4N89_23575"/>
<dbReference type="EMBL" id="MWQN01000001">
    <property type="protein sequence ID" value="OPC83518.1"/>
    <property type="molecule type" value="Genomic_DNA"/>
</dbReference>
<evidence type="ECO:0000256" key="5">
    <source>
        <dbReference type="PROSITE-ProRule" id="PRU00182"/>
    </source>
</evidence>
<evidence type="ECO:0000259" key="8">
    <source>
        <dbReference type="SMART" id="SM00363"/>
    </source>
</evidence>
<dbReference type="GO" id="GO:0003723">
    <property type="term" value="F:RNA binding"/>
    <property type="evidence" value="ECO:0007669"/>
    <property type="project" value="UniProtKB-KW"/>
</dbReference>